<protein>
    <recommendedName>
        <fullName evidence="5">DUF2530 domain-containing protein</fullName>
    </recommendedName>
</protein>
<gene>
    <name evidence="3" type="ORF">FEG63_21795</name>
</gene>
<evidence type="ECO:0000256" key="1">
    <source>
        <dbReference type="SAM" id="MobiDB-lite"/>
    </source>
</evidence>
<feature type="transmembrane region" description="Helical" evidence="2">
    <location>
        <begin position="110"/>
        <end position="131"/>
    </location>
</feature>
<feature type="transmembrane region" description="Helical" evidence="2">
    <location>
        <begin position="79"/>
        <end position="98"/>
    </location>
</feature>
<dbReference type="Proteomes" id="UP000708347">
    <property type="component" value="Unassembled WGS sequence"/>
</dbReference>
<name>A0ABX2JZX7_9MYCO</name>
<evidence type="ECO:0000313" key="4">
    <source>
        <dbReference type="Proteomes" id="UP000708347"/>
    </source>
</evidence>
<sequence>MQVTPPEVPPEVQPPVSTSSSTPATATTSTGPPCATCGSSPCLARIRADTPPIGFIDFLDRTLARISSGHWTIRQSGHLIAITTVIMLAAALAGLAVTDRLTPLAGYALHASWGWAYLTGGGVIAGGGYAVRRIRRRSTPRG</sequence>
<accession>A0ABX2JZX7</accession>
<keyword evidence="2" id="KW-1133">Transmembrane helix</keyword>
<organism evidence="3 4">
    <name type="scientific">Mycolicibacterium sphagni</name>
    <dbReference type="NCBI Taxonomy" id="1786"/>
    <lineage>
        <taxon>Bacteria</taxon>
        <taxon>Bacillati</taxon>
        <taxon>Actinomycetota</taxon>
        <taxon>Actinomycetes</taxon>
        <taxon>Mycobacteriales</taxon>
        <taxon>Mycobacteriaceae</taxon>
        <taxon>Mycolicibacterium</taxon>
    </lineage>
</organism>
<evidence type="ECO:0008006" key="5">
    <source>
        <dbReference type="Google" id="ProtNLM"/>
    </source>
</evidence>
<dbReference type="EMBL" id="VBSB01000014">
    <property type="protein sequence ID" value="NTY62178.1"/>
    <property type="molecule type" value="Genomic_DNA"/>
</dbReference>
<reference evidence="3 4" key="1">
    <citation type="submission" date="2019-05" db="EMBL/GenBank/DDBJ databases">
        <title>Mycolicibacterium sphagni ENV482 genome assembly.</title>
        <authorList>
            <person name="Chen W."/>
            <person name="Faulkner N.W."/>
            <person name="Hyman M.R."/>
        </authorList>
    </citation>
    <scope>NUCLEOTIDE SEQUENCE [LARGE SCALE GENOMIC DNA]</scope>
    <source>
        <strain evidence="3 4">ENV482</strain>
    </source>
</reference>
<evidence type="ECO:0000313" key="3">
    <source>
        <dbReference type="EMBL" id="NTY62178.1"/>
    </source>
</evidence>
<dbReference type="RefSeq" id="WP_174399905.1">
    <property type="nucleotide sequence ID" value="NZ_VBSB01000014.1"/>
</dbReference>
<evidence type="ECO:0000256" key="2">
    <source>
        <dbReference type="SAM" id="Phobius"/>
    </source>
</evidence>
<proteinExistence type="predicted"/>
<keyword evidence="2" id="KW-0812">Transmembrane</keyword>
<feature type="region of interest" description="Disordered" evidence="1">
    <location>
        <begin position="1"/>
        <end position="32"/>
    </location>
</feature>
<keyword evidence="2" id="KW-0472">Membrane</keyword>
<keyword evidence="4" id="KW-1185">Reference proteome</keyword>
<comment type="caution">
    <text evidence="3">The sequence shown here is derived from an EMBL/GenBank/DDBJ whole genome shotgun (WGS) entry which is preliminary data.</text>
</comment>
<feature type="compositionally biased region" description="Low complexity" evidence="1">
    <location>
        <begin position="14"/>
        <end position="32"/>
    </location>
</feature>
<feature type="compositionally biased region" description="Pro residues" evidence="1">
    <location>
        <begin position="1"/>
        <end position="13"/>
    </location>
</feature>